<dbReference type="PROSITE" id="PS00480">
    <property type="entry name" value="CITRATE_SYNTHASE"/>
    <property type="match status" value="1"/>
</dbReference>
<name>T1AHT5_9ZZZZ</name>
<dbReference type="GO" id="GO:0005829">
    <property type="term" value="C:cytosol"/>
    <property type="evidence" value="ECO:0007669"/>
    <property type="project" value="TreeGrafter"/>
</dbReference>
<sequence>LFGDPPSEDPSRRISEALAAARTLPPALAEAADAVPAGKPPLEAMRTLLSMMGDGTYGYPPTLEQGYELIARLPVLLTRYLCRSRGEDPIDPRPGLGQVANYLAMLHGTDPDPAHVRALTGYFDLLADHGMNPSTFALTIGISTQTDLISAAVAALSVLKGPLHGGAPSLVVQMLDAVGTADRAETYVAEQLEHRRLLYGFGHRVYKVEDPRAILLHQLARDVADPARVKLAETVERCALESLHRARPGARIYTNVEYYSAVVLEAVGIPRDCMTPTFALARTAGWVAHALEQAADNRVIRPDVRYEGPGSGRTWPRPRGTGAP</sequence>
<dbReference type="GO" id="GO:0046912">
    <property type="term" value="F:acyltransferase activity, acyl groups converted into alkyl on transfer"/>
    <property type="evidence" value="ECO:0007669"/>
    <property type="project" value="InterPro"/>
</dbReference>
<keyword evidence="2" id="KW-0808">Transferase</keyword>
<accession>T1AHT5</accession>
<dbReference type="PANTHER" id="PTHR11739">
    <property type="entry name" value="CITRATE SYNTHASE"/>
    <property type="match status" value="1"/>
</dbReference>
<dbReference type="Pfam" id="PF00285">
    <property type="entry name" value="Citrate_synt"/>
    <property type="match status" value="1"/>
</dbReference>
<reference evidence="4" key="1">
    <citation type="submission" date="2013-08" db="EMBL/GenBank/DDBJ databases">
        <authorList>
            <person name="Mendez C."/>
            <person name="Richter M."/>
            <person name="Ferrer M."/>
            <person name="Sanchez J."/>
        </authorList>
    </citation>
    <scope>NUCLEOTIDE SEQUENCE</scope>
</reference>
<comment type="similarity">
    <text evidence="1">Belongs to the citrate synthase family.</text>
</comment>
<dbReference type="SUPFAM" id="SSF48256">
    <property type="entry name" value="Citrate synthase"/>
    <property type="match status" value="1"/>
</dbReference>
<dbReference type="AlphaFoldDB" id="T1AHT5"/>
<dbReference type="GO" id="GO:0006099">
    <property type="term" value="P:tricarboxylic acid cycle"/>
    <property type="evidence" value="ECO:0007669"/>
    <property type="project" value="TreeGrafter"/>
</dbReference>
<gene>
    <name evidence="4" type="ORF">B1B_14504</name>
</gene>
<evidence type="ECO:0000256" key="2">
    <source>
        <dbReference type="ARBA" id="ARBA00022679"/>
    </source>
</evidence>
<protein>
    <submittedName>
        <fullName evidence="4">Citrate (Si)-synthase</fullName>
    </submittedName>
</protein>
<evidence type="ECO:0000313" key="4">
    <source>
        <dbReference type="EMBL" id="EQD41525.1"/>
    </source>
</evidence>
<comment type="caution">
    <text evidence="4">The sequence shown here is derived from an EMBL/GenBank/DDBJ whole genome shotgun (WGS) entry which is preliminary data.</text>
</comment>
<organism evidence="4">
    <name type="scientific">mine drainage metagenome</name>
    <dbReference type="NCBI Taxonomy" id="410659"/>
    <lineage>
        <taxon>unclassified sequences</taxon>
        <taxon>metagenomes</taxon>
        <taxon>ecological metagenomes</taxon>
    </lineage>
</organism>
<feature type="non-terminal residue" evidence="4">
    <location>
        <position position="1"/>
    </location>
</feature>
<dbReference type="InterPro" id="IPR016142">
    <property type="entry name" value="Citrate_synth-like_lrg_a-sub"/>
</dbReference>
<dbReference type="PRINTS" id="PR00143">
    <property type="entry name" value="CITRTSNTHASE"/>
</dbReference>
<dbReference type="GO" id="GO:0005975">
    <property type="term" value="P:carbohydrate metabolic process"/>
    <property type="evidence" value="ECO:0007669"/>
    <property type="project" value="TreeGrafter"/>
</dbReference>
<proteinExistence type="inferred from homology"/>
<dbReference type="InterPro" id="IPR019810">
    <property type="entry name" value="Citrate_synthase_AS"/>
</dbReference>
<dbReference type="Gene3D" id="1.10.230.10">
    <property type="entry name" value="Cytochrome P450-Terp, domain 2"/>
    <property type="match status" value="1"/>
</dbReference>
<dbReference type="PANTHER" id="PTHR11739:SF23">
    <property type="entry name" value="CITRATE SYNTHASE 2-RELATED"/>
    <property type="match status" value="1"/>
</dbReference>
<evidence type="ECO:0000256" key="3">
    <source>
        <dbReference type="SAM" id="MobiDB-lite"/>
    </source>
</evidence>
<evidence type="ECO:0000256" key="1">
    <source>
        <dbReference type="ARBA" id="ARBA00010566"/>
    </source>
</evidence>
<dbReference type="Gene3D" id="1.10.580.10">
    <property type="entry name" value="Citrate Synthase, domain 1"/>
    <property type="match status" value="1"/>
</dbReference>
<feature type="region of interest" description="Disordered" evidence="3">
    <location>
        <begin position="303"/>
        <end position="324"/>
    </location>
</feature>
<dbReference type="EMBL" id="AUZY01009613">
    <property type="protein sequence ID" value="EQD41525.1"/>
    <property type="molecule type" value="Genomic_DNA"/>
</dbReference>
<dbReference type="InterPro" id="IPR002020">
    <property type="entry name" value="Citrate_synthase"/>
</dbReference>
<dbReference type="InterPro" id="IPR036969">
    <property type="entry name" value="Citrate_synthase_sf"/>
</dbReference>
<reference evidence="4" key="2">
    <citation type="journal article" date="2014" name="ISME J.">
        <title>Microbial stratification in low pH oxic and suboxic macroscopic growths along an acid mine drainage.</title>
        <authorList>
            <person name="Mendez-Garcia C."/>
            <person name="Mesa V."/>
            <person name="Sprenger R.R."/>
            <person name="Richter M."/>
            <person name="Diez M.S."/>
            <person name="Solano J."/>
            <person name="Bargiela R."/>
            <person name="Golyshina O.V."/>
            <person name="Manteca A."/>
            <person name="Ramos J.L."/>
            <person name="Gallego J.R."/>
            <person name="Llorente I."/>
            <person name="Martins Dos Santos V.A."/>
            <person name="Jensen O.N."/>
            <person name="Pelaez A.I."/>
            <person name="Sanchez J."/>
            <person name="Ferrer M."/>
        </authorList>
    </citation>
    <scope>NUCLEOTIDE SEQUENCE</scope>
</reference>
<dbReference type="InterPro" id="IPR016143">
    <property type="entry name" value="Citrate_synth-like_sm_a-sub"/>
</dbReference>